<feature type="domain" description="Translation initiation factor 3 C-terminal" evidence="7">
    <location>
        <begin position="87"/>
        <end position="170"/>
    </location>
</feature>
<evidence type="ECO:0000259" key="7">
    <source>
        <dbReference type="Pfam" id="PF00707"/>
    </source>
</evidence>
<evidence type="ECO:0000256" key="3">
    <source>
        <dbReference type="ARBA" id="ARBA00022917"/>
    </source>
</evidence>
<dbReference type="Pfam" id="PF00707">
    <property type="entry name" value="IF3_C"/>
    <property type="match status" value="1"/>
</dbReference>
<evidence type="ECO:0000313" key="9">
    <source>
        <dbReference type="EMBL" id="PIP57125.1"/>
    </source>
</evidence>
<comment type="caution">
    <text evidence="9">The sequence shown here is derived from an EMBL/GenBank/DDBJ whole genome shotgun (WGS) entry which is preliminary data.</text>
</comment>
<evidence type="ECO:0000256" key="4">
    <source>
        <dbReference type="HAMAP-Rule" id="MF_00080"/>
    </source>
</evidence>
<organism evidence="9 10">
    <name type="scientific">Candidatus Woesebacteria bacterium CG22_combo_CG10-13_8_21_14_all_45_10</name>
    <dbReference type="NCBI Taxonomy" id="1975060"/>
    <lineage>
        <taxon>Bacteria</taxon>
        <taxon>Candidatus Woeseibacteriota</taxon>
    </lineage>
</organism>
<evidence type="ECO:0000256" key="6">
    <source>
        <dbReference type="SAM" id="MobiDB-lite"/>
    </source>
</evidence>
<dbReference type="HAMAP" id="MF_00080">
    <property type="entry name" value="IF_3"/>
    <property type="match status" value="1"/>
</dbReference>
<dbReference type="GO" id="GO:0016020">
    <property type="term" value="C:membrane"/>
    <property type="evidence" value="ECO:0007669"/>
    <property type="project" value="TreeGrafter"/>
</dbReference>
<evidence type="ECO:0000256" key="5">
    <source>
        <dbReference type="NCBIfam" id="TIGR00168"/>
    </source>
</evidence>
<dbReference type="GO" id="GO:0003743">
    <property type="term" value="F:translation initiation factor activity"/>
    <property type="evidence" value="ECO:0007669"/>
    <property type="project" value="UniProtKB-UniRule"/>
</dbReference>
<evidence type="ECO:0000313" key="10">
    <source>
        <dbReference type="Proteomes" id="UP000230759"/>
    </source>
</evidence>
<dbReference type="EMBL" id="PCSV01000031">
    <property type="protein sequence ID" value="PIP57125.1"/>
    <property type="molecule type" value="Genomic_DNA"/>
</dbReference>
<dbReference type="GO" id="GO:0032790">
    <property type="term" value="P:ribosome disassembly"/>
    <property type="evidence" value="ECO:0007669"/>
    <property type="project" value="TreeGrafter"/>
</dbReference>
<dbReference type="InterPro" id="IPR001288">
    <property type="entry name" value="Translation_initiation_fac_3"/>
</dbReference>
<keyword evidence="4" id="KW-0963">Cytoplasm</keyword>
<dbReference type="Gene3D" id="3.30.110.10">
    <property type="entry name" value="Translation initiation factor 3 (IF-3), C-terminal domain"/>
    <property type="match status" value="1"/>
</dbReference>
<sequence length="197" mass="22427">MRRINLFWRLNEAIRVPEVRLIGHSGKQIGVVKIGEALAKAKRKGLTLVEIAPTAKPPVAKIVEFSKFKYQEEKKARAIAKKQKEGELKEIRFSPFIAEGDYQTRLKRVREFLAEKNKVKIVVIFMGRQMGSKPMGYKLLERINKDLGENIAVDMQPKFLGRYLITIISPLASKKPTGQAPKREANNAKTENQKITN</sequence>
<protein>
    <recommendedName>
        <fullName evidence="4 5">Translation initiation factor IF-3</fullName>
    </recommendedName>
</protein>
<evidence type="ECO:0000259" key="8">
    <source>
        <dbReference type="Pfam" id="PF05198"/>
    </source>
</evidence>
<feature type="domain" description="Translation initiation factor 3 N-terminal" evidence="8">
    <location>
        <begin position="10"/>
        <end position="77"/>
    </location>
</feature>
<dbReference type="InterPro" id="IPR036787">
    <property type="entry name" value="T_IF-3_N_sf"/>
</dbReference>
<dbReference type="SUPFAM" id="SSF55200">
    <property type="entry name" value="Translation initiation factor IF3, C-terminal domain"/>
    <property type="match status" value="1"/>
</dbReference>
<evidence type="ECO:0000256" key="2">
    <source>
        <dbReference type="ARBA" id="ARBA00022540"/>
    </source>
</evidence>
<gene>
    <name evidence="4" type="primary">infC</name>
    <name evidence="9" type="ORF">COX04_01215</name>
</gene>
<dbReference type="PANTHER" id="PTHR10938">
    <property type="entry name" value="TRANSLATION INITIATION FACTOR IF-3"/>
    <property type="match status" value="1"/>
</dbReference>
<dbReference type="InterPro" id="IPR019815">
    <property type="entry name" value="Translation_initiation_fac_3_C"/>
</dbReference>
<accession>A0A2H0BHI1</accession>
<proteinExistence type="inferred from homology"/>
<keyword evidence="2 4" id="KW-0396">Initiation factor</keyword>
<dbReference type="Pfam" id="PF05198">
    <property type="entry name" value="IF3_N"/>
    <property type="match status" value="1"/>
</dbReference>
<dbReference type="Gene3D" id="3.10.20.80">
    <property type="entry name" value="Translation initiation factor 3 (IF-3), N-terminal domain"/>
    <property type="match status" value="1"/>
</dbReference>
<feature type="compositionally biased region" description="Polar residues" evidence="6">
    <location>
        <begin position="187"/>
        <end position="197"/>
    </location>
</feature>
<dbReference type="GO" id="GO:0005829">
    <property type="term" value="C:cytosol"/>
    <property type="evidence" value="ECO:0007669"/>
    <property type="project" value="TreeGrafter"/>
</dbReference>
<feature type="region of interest" description="Disordered" evidence="6">
    <location>
        <begin position="175"/>
        <end position="197"/>
    </location>
</feature>
<comment type="subunit">
    <text evidence="4">Monomer.</text>
</comment>
<dbReference type="SUPFAM" id="SSF54364">
    <property type="entry name" value="Translation initiation factor IF3, N-terminal domain"/>
    <property type="match status" value="1"/>
</dbReference>
<dbReference type="PANTHER" id="PTHR10938:SF0">
    <property type="entry name" value="TRANSLATION INITIATION FACTOR IF-3, MITOCHONDRIAL"/>
    <property type="match status" value="1"/>
</dbReference>
<name>A0A2H0BHI1_9BACT</name>
<reference evidence="9 10" key="1">
    <citation type="submission" date="2017-09" db="EMBL/GenBank/DDBJ databases">
        <title>Depth-based differentiation of microbial function through sediment-hosted aquifers and enrichment of novel symbionts in the deep terrestrial subsurface.</title>
        <authorList>
            <person name="Probst A.J."/>
            <person name="Ladd B."/>
            <person name="Jarett J.K."/>
            <person name="Geller-Mcgrath D.E."/>
            <person name="Sieber C.M."/>
            <person name="Emerson J.B."/>
            <person name="Anantharaman K."/>
            <person name="Thomas B.C."/>
            <person name="Malmstrom R."/>
            <person name="Stieglmeier M."/>
            <person name="Klingl A."/>
            <person name="Woyke T."/>
            <person name="Ryan C.M."/>
            <person name="Banfield J.F."/>
        </authorList>
    </citation>
    <scope>NUCLEOTIDE SEQUENCE [LARGE SCALE GENOMIC DNA]</scope>
    <source>
        <strain evidence="9">CG22_combo_CG10-13_8_21_14_all_45_10</strain>
    </source>
</reference>
<comment type="similarity">
    <text evidence="1 4">Belongs to the IF-3 family.</text>
</comment>
<dbReference type="NCBIfam" id="TIGR00168">
    <property type="entry name" value="infC"/>
    <property type="match status" value="1"/>
</dbReference>
<evidence type="ECO:0000256" key="1">
    <source>
        <dbReference type="ARBA" id="ARBA00005439"/>
    </source>
</evidence>
<dbReference type="InterPro" id="IPR036788">
    <property type="entry name" value="T_IF-3_C_sf"/>
</dbReference>
<keyword evidence="3 4" id="KW-0648">Protein biosynthesis</keyword>
<dbReference type="Proteomes" id="UP000230759">
    <property type="component" value="Unassembled WGS sequence"/>
</dbReference>
<comment type="subcellular location">
    <subcellularLocation>
        <location evidence="4">Cytoplasm</location>
    </subcellularLocation>
</comment>
<dbReference type="InterPro" id="IPR019814">
    <property type="entry name" value="Translation_initiation_fac_3_N"/>
</dbReference>
<dbReference type="GO" id="GO:0043022">
    <property type="term" value="F:ribosome binding"/>
    <property type="evidence" value="ECO:0007669"/>
    <property type="project" value="TreeGrafter"/>
</dbReference>
<comment type="function">
    <text evidence="4">IF-3 binds to the 30S ribosomal subunit and shifts the equilibrium between 70S ribosomes and their 50S and 30S subunits in favor of the free subunits, thus enhancing the availability of 30S subunits on which protein synthesis initiation begins.</text>
</comment>
<dbReference type="AlphaFoldDB" id="A0A2H0BHI1"/>